<evidence type="ECO:0000256" key="2">
    <source>
        <dbReference type="SAM" id="Phobius"/>
    </source>
</evidence>
<dbReference type="EMBL" id="JACHKA010000001">
    <property type="protein sequence ID" value="MBB5987237.1"/>
    <property type="molecule type" value="Genomic_DNA"/>
</dbReference>
<feature type="transmembrane region" description="Helical" evidence="2">
    <location>
        <begin position="79"/>
        <end position="101"/>
    </location>
</feature>
<feature type="transmembrane region" description="Helical" evidence="2">
    <location>
        <begin position="44"/>
        <end position="67"/>
    </location>
</feature>
<name>A0ABR6NIX7_9SPHN</name>
<feature type="compositionally biased region" description="Low complexity" evidence="1">
    <location>
        <begin position="194"/>
        <end position="213"/>
    </location>
</feature>
<keyword evidence="2" id="KW-1133">Transmembrane helix</keyword>
<sequence>MGPASEGDIGRGEATGALAREVGRRGVERLGEGLTRLIGEASALYRWLLTMLVALNGGGIWLCLAGLVPDAPVGRPMLLALFFGGVMAALLAAIAGLALMIPVTRSIRLAMAHWAEVAATGAPSEESLSSAQLVRRMGALWLAVTSFLALVSLALLLTGAGHVADGLSPAGVAVTIPEPAPAEAEADLPQPDNAAPAGEPQPAAATPAARATGAPPPQRQRSEPVRRSVAEPVTPPKPKPQPRPSPSPSRSSAPKLVQPAPAPAPSASPPSESRPSPLPSPAAPEASPSPF</sequence>
<feature type="compositionally biased region" description="Basic and acidic residues" evidence="1">
    <location>
        <begin position="220"/>
        <end position="229"/>
    </location>
</feature>
<feature type="compositionally biased region" description="Pro residues" evidence="1">
    <location>
        <begin position="276"/>
        <end position="291"/>
    </location>
</feature>
<feature type="compositionally biased region" description="Pro residues" evidence="1">
    <location>
        <begin position="233"/>
        <end position="247"/>
    </location>
</feature>
<feature type="transmembrane region" description="Helical" evidence="2">
    <location>
        <begin position="139"/>
        <end position="160"/>
    </location>
</feature>
<feature type="region of interest" description="Disordered" evidence="1">
    <location>
        <begin position="181"/>
        <end position="291"/>
    </location>
</feature>
<comment type="caution">
    <text evidence="3">The sequence shown here is derived from an EMBL/GenBank/DDBJ whole genome shotgun (WGS) entry which is preliminary data.</text>
</comment>
<gene>
    <name evidence="3" type="ORF">HNP60_003211</name>
</gene>
<keyword evidence="4" id="KW-1185">Reference proteome</keyword>
<proteinExistence type="predicted"/>
<keyword evidence="2" id="KW-0812">Transmembrane</keyword>
<evidence type="ECO:0000256" key="1">
    <source>
        <dbReference type="SAM" id="MobiDB-lite"/>
    </source>
</evidence>
<accession>A0ABR6NIX7</accession>
<evidence type="ECO:0000313" key="3">
    <source>
        <dbReference type="EMBL" id="MBB5987237.1"/>
    </source>
</evidence>
<evidence type="ECO:0000313" key="4">
    <source>
        <dbReference type="Proteomes" id="UP001138540"/>
    </source>
</evidence>
<protein>
    <submittedName>
        <fullName evidence="3">Uncharacterized protein</fullName>
    </submittedName>
</protein>
<reference evidence="3 4" key="1">
    <citation type="submission" date="2020-08" db="EMBL/GenBank/DDBJ databases">
        <title>Exploring microbial biodiversity for novel pathways involved in the catabolism of aromatic compounds derived from lignin.</title>
        <authorList>
            <person name="Elkins J."/>
        </authorList>
    </citation>
    <scope>NUCLEOTIDE SEQUENCE [LARGE SCALE GENOMIC DNA]</scope>
    <source>
        <strain evidence="3 4">B1D3A</strain>
    </source>
</reference>
<dbReference type="RefSeq" id="WP_184155649.1">
    <property type="nucleotide sequence ID" value="NZ_JACHKA010000001.1"/>
</dbReference>
<keyword evidence="2" id="KW-0472">Membrane</keyword>
<dbReference type="Proteomes" id="UP001138540">
    <property type="component" value="Unassembled WGS sequence"/>
</dbReference>
<organism evidence="3 4">
    <name type="scientific">Sphingobium lignivorans</name>
    <dbReference type="NCBI Taxonomy" id="2735886"/>
    <lineage>
        <taxon>Bacteria</taxon>
        <taxon>Pseudomonadati</taxon>
        <taxon>Pseudomonadota</taxon>
        <taxon>Alphaproteobacteria</taxon>
        <taxon>Sphingomonadales</taxon>
        <taxon>Sphingomonadaceae</taxon>
        <taxon>Sphingobium</taxon>
    </lineage>
</organism>